<accession>A0A0S1XCQ3</accession>
<dbReference type="PANTHER" id="PTHR42754">
    <property type="entry name" value="ENDOGLUCANASE"/>
    <property type="match status" value="1"/>
</dbReference>
<reference evidence="2 3" key="1">
    <citation type="journal article" date="2016" name="Genome Announc.">
        <title>Complete genome sequence of the hyperthermophilic and piezophilic archaeon Thermococcus barophilus Ch5, capable of growth at the expense of hydrogenogenesis from carbon monoxide and formate.</title>
        <authorList>
            <person name="Oger P."/>
            <person name="Sokolova T.G."/>
            <person name="Kozhevnikova D.A."/>
            <person name="Taranov E.A."/>
            <person name="Vannier P."/>
            <person name="Lee H.S."/>
            <person name="Kwon K.K."/>
            <person name="Kang S.G."/>
            <person name="Lee J.H."/>
            <person name="Bonch-Osmolovskaya E.A."/>
            <person name="Lebedinsky A.V."/>
        </authorList>
    </citation>
    <scope>NUCLEOTIDE SEQUENCE [LARGE SCALE GENOMIC DNA]</scope>
    <source>
        <strain evidence="3">Ch5</strain>
    </source>
</reference>
<dbReference type="InterPro" id="IPR027552">
    <property type="entry name" value="CGP_CTERM"/>
</dbReference>
<feature type="region of interest" description="Disordered" evidence="1">
    <location>
        <begin position="473"/>
        <end position="493"/>
    </location>
</feature>
<evidence type="ECO:0000313" key="3">
    <source>
        <dbReference type="Proteomes" id="UP000066042"/>
    </source>
</evidence>
<name>A0A0S1XCQ3_THEBA</name>
<dbReference type="SUPFAM" id="SSF63829">
    <property type="entry name" value="Calcium-dependent phosphotriesterase"/>
    <property type="match status" value="1"/>
</dbReference>
<dbReference type="NCBIfam" id="TIGR04288">
    <property type="entry name" value="CGP_CTERM"/>
    <property type="match status" value="1"/>
</dbReference>
<evidence type="ECO:0008006" key="4">
    <source>
        <dbReference type="Google" id="ProtNLM"/>
    </source>
</evidence>
<proteinExistence type="predicted"/>
<gene>
    <name evidence="2" type="ORF">TBCH5v1_1611</name>
</gene>
<organism evidence="2 3">
    <name type="scientific">Thermococcus barophilus</name>
    <dbReference type="NCBI Taxonomy" id="55802"/>
    <lineage>
        <taxon>Archaea</taxon>
        <taxon>Methanobacteriati</taxon>
        <taxon>Methanobacteriota</taxon>
        <taxon>Thermococci</taxon>
        <taxon>Thermococcales</taxon>
        <taxon>Thermococcaceae</taxon>
        <taxon>Thermococcus</taxon>
    </lineage>
</organism>
<dbReference type="Proteomes" id="UP000066042">
    <property type="component" value="Chromosome"/>
</dbReference>
<dbReference type="AlphaFoldDB" id="A0A0S1XCQ3"/>
<dbReference type="PANTHER" id="PTHR42754:SF1">
    <property type="entry name" value="LIPOPROTEIN"/>
    <property type="match status" value="1"/>
</dbReference>
<sequence length="520" mass="56641">MFMKRIIVLFVALVLLPLSLAQEINYLTWGGSAYDIGVAFIPYNDSVFMIGSSDSFGSNRVGFVVKMTGDKFEFQKIIESSERLWVKKAVLWGENLYLVGQVGSTAFENSDAFIAKLDTDGDLEYFKTFGRSFNDEANDITFDNKYLYVVGYTKPTGKTKEGFVAKLTPGGDIVWFVQFGTGNTEAKAVTVSLDAVYVAGTDNDDVFVIKLSKEGELEWAKIWTTDEREDVGDIIFDGLLYVSGSTGESLAFGDGFLLKVSPDGSLINAMNFGLGYQDKIISVIPNNTELILVGNTGNFETRNKDTFIAKFTRDGKLLWFGKFIGAGSDLITSALMQDSVIYVAGYTESSSWEFVVPNVSEVTKKTLYGTLKISWSNYAPKVTKVALASQPHSVKVMQVEGILNSPHAGDAWFFTFGAKPKKEIQSLNTTTTTTTIMTTTTTTPVPTKTTTTSSSATTTVTVTKTETTTAITTTTTPSSTPIMSSSPITTTSEKGGICGPASFLMLFVGTLLIKRRRENG</sequence>
<dbReference type="STRING" id="55802.TBCH5v1_1611"/>
<evidence type="ECO:0000256" key="1">
    <source>
        <dbReference type="SAM" id="MobiDB-lite"/>
    </source>
</evidence>
<dbReference type="EMBL" id="CP013050">
    <property type="protein sequence ID" value="ALM75524.1"/>
    <property type="molecule type" value="Genomic_DNA"/>
</dbReference>
<dbReference type="PATRIC" id="fig|55802.8.peg.1592"/>
<evidence type="ECO:0000313" key="2">
    <source>
        <dbReference type="EMBL" id="ALM75524.1"/>
    </source>
</evidence>
<protein>
    <recommendedName>
        <fullName evidence="4">CGP-CTERM sorting domain-containing protein</fullName>
    </recommendedName>
</protein>